<dbReference type="EMBL" id="KV429036">
    <property type="protein sequence ID" value="KZT73463.1"/>
    <property type="molecule type" value="Genomic_DNA"/>
</dbReference>
<dbReference type="STRING" id="1314783.A0A165THU7"/>
<feature type="region of interest" description="Disordered" evidence="1">
    <location>
        <begin position="35"/>
        <end position="224"/>
    </location>
</feature>
<feature type="compositionally biased region" description="Pro residues" evidence="1">
    <location>
        <begin position="189"/>
        <end position="198"/>
    </location>
</feature>
<name>A0A165THU7_9APHY</name>
<evidence type="ECO:0000313" key="2">
    <source>
        <dbReference type="EMBL" id="KZT73463.1"/>
    </source>
</evidence>
<dbReference type="AlphaFoldDB" id="A0A165THU7"/>
<keyword evidence="3" id="KW-1185">Reference proteome</keyword>
<feature type="compositionally biased region" description="Basic and acidic residues" evidence="1">
    <location>
        <begin position="48"/>
        <end position="57"/>
    </location>
</feature>
<feature type="compositionally biased region" description="Polar residues" evidence="1">
    <location>
        <begin position="76"/>
        <end position="94"/>
    </location>
</feature>
<protein>
    <submittedName>
        <fullName evidence="2">Uncharacterized protein</fullName>
    </submittedName>
</protein>
<dbReference type="Proteomes" id="UP000076727">
    <property type="component" value="Unassembled WGS sequence"/>
</dbReference>
<organism evidence="2 3">
    <name type="scientific">Daedalea quercina L-15889</name>
    <dbReference type="NCBI Taxonomy" id="1314783"/>
    <lineage>
        <taxon>Eukaryota</taxon>
        <taxon>Fungi</taxon>
        <taxon>Dikarya</taxon>
        <taxon>Basidiomycota</taxon>
        <taxon>Agaricomycotina</taxon>
        <taxon>Agaricomycetes</taxon>
        <taxon>Polyporales</taxon>
        <taxon>Fomitopsis</taxon>
    </lineage>
</organism>
<evidence type="ECO:0000313" key="3">
    <source>
        <dbReference type="Proteomes" id="UP000076727"/>
    </source>
</evidence>
<sequence length="224" mass="24352">MQSPAAAPDSYSADFVPLSPNCDYFSRAVSYGGGFPALSPGAAGYYSDPDRRNRFMGEDSYGLRARPSRHHRYTSRYYSPTHTGTPLRHTSYSPSPERVPGARRSPLQQQQQQQSIVPAPEERPSASPSEIQTDSLPPAPPPLSPTRSVSPRRTDSRCPSPATFRQHPTSIQPPAQPVHSHPMPSAQPQSPPPSPSPPQATGARVERQPAGEESNLNIIHTGPY</sequence>
<gene>
    <name evidence="2" type="ORF">DAEQUDRAFT_413717</name>
</gene>
<evidence type="ECO:0000256" key="1">
    <source>
        <dbReference type="SAM" id="MobiDB-lite"/>
    </source>
</evidence>
<reference evidence="2 3" key="1">
    <citation type="journal article" date="2016" name="Mol. Biol. Evol.">
        <title>Comparative Genomics of Early-Diverging Mushroom-Forming Fungi Provides Insights into the Origins of Lignocellulose Decay Capabilities.</title>
        <authorList>
            <person name="Nagy L.G."/>
            <person name="Riley R."/>
            <person name="Tritt A."/>
            <person name="Adam C."/>
            <person name="Daum C."/>
            <person name="Floudas D."/>
            <person name="Sun H."/>
            <person name="Yadav J.S."/>
            <person name="Pangilinan J."/>
            <person name="Larsson K.H."/>
            <person name="Matsuura K."/>
            <person name="Barry K."/>
            <person name="Labutti K."/>
            <person name="Kuo R."/>
            <person name="Ohm R.A."/>
            <person name="Bhattacharya S.S."/>
            <person name="Shirouzu T."/>
            <person name="Yoshinaga Y."/>
            <person name="Martin F.M."/>
            <person name="Grigoriev I.V."/>
            <person name="Hibbett D.S."/>
        </authorList>
    </citation>
    <scope>NUCLEOTIDE SEQUENCE [LARGE SCALE GENOMIC DNA]</scope>
    <source>
        <strain evidence="2 3">L-15889</strain>
    </source>
</reference>
<accession>A0A165THU7</accession>
<proteinExistence type="predicted"/>